<reference evidence="6 7" key="1">
    <citation type="submission" date="2019-02" db="EMBL/GenBank/DDBJ databases">
        <title>Deep-cultivation of Planctomycetes and their phenomic and genomic characterization uncovers novel biology.</title>
        <authorList>
            <person name="Wiegand S."/>
            <person name="Jogler M."/>
            <person name="Boedeker C."/>
            <person name="Pinto D."/>
            <person name="Vollmers J."/>
            <person name="Rivas-Marin E."/>
            <person name="Kohn T."/>
            <person name="Peeters S.H."/>
            <person name="Heuer A."/>
            <person name="Rast P."/>
            <person name="Oberbeckmann S."/>
            <person name="Bunk B."/>
            <person name="Jeske O."/>
            <person name="Meyerdierks A."/>
            <person name="Storesund J.E."/>
            <person name="Kallscheuer N."/>
            <person name="Luecker S."/>
            <person name="Lage O.M."/>
            <person name="Pohl T."/>
            <person name="Merkel B.J."/>
            <person name="Hornburger P."/>
            <person name="Mueller R.-W."/>
            <person name="Bruemmer F."/>
            <person name="Labrenz M."/>
            <person name="Spormann A.M."/>
            <person name="Op den Camp H."/>
            <person name="Overmann J."/>
            <person name="Amann R."/>
            <person name="Jetten M.S.M."/>
            <person name="Mascher T."/>
            <person name="Medema M.H."/>
            <person name="Devos D.P."/>
            <person name="Kaster A.-K."/>
            <person name="Ovreas L."/>
            <person name="Rohde M."/>
            <person name="Galperin M.Y."/>
            <person name="Jogler C."/>
        </authorList>
    </citation>
    <scope>NUCLEOTIDE SEQUENCE [LARGE SCALE GENOMIC DNA]</scope>
    <source>
        <strain evidence="6 7">Mal4</strain>
    </source>
</reference>
<dbReference type="Proteomes" id="UP000320496">
    <property type="component" value="Chromosome"/>
</dbReference>
<dbReference type="PANTHER" id="PTHR43108:SF6">
    <property type="entry name" value="N-SULPHOGLUCOSAMINE SULPHOHYDROLASE"/>
    <property type="match status" value="1"/>
</dbReference>
<dbReference type="SUPFAM" id="SSF53649">
    <property type="entry name" value="Alkaline phosphatase-like"/>
    <property type="match status" value="1"/>
</dbReference>
<dbReference type="PROSITE" id="PS00523">
    <property type="entry name" value="SULFATASE_1"/>
    <property type="match status" value="1"/>
</dbReference>
<evidence type="ECO:0000256" key="3">
    <source>
        <dbReference type="SAM" id="MobiDB-lite"/>
    </source>
</evidence>
<dbReference type="InterPro" id="IPR017850">
    <property type="entry name" value="Alkaline_phosphatase_core_sf"/>
</dbReference>
<dbReference type="CDD" id="cd16031">
    <property type="entry name" value="G6S_like"/>
    <property type="match status" value="1"/>
</dbReference>
<evidence type="ECO:0000313" key="7">
    <source>
        <dbReference type="Proteomes" id="UP000320496"/>
    </source>
</evidence>
<dbReference type="GO" id="GO:0004065">
    <property type="term" value="F:arylsulfatase activity"/>
    <property type="evidence" value="ECO:0007669"/>
    <property type="project" value="UniProtKB-EC"/>
</dbReference>
<keyword evidence="2 6" id="KW-0378">Hydrolase</keyword>
<evidence type="ECO:0000256" key="4">
    <source>
        <dbReference type="SAM" id="SignalP"/>
    </source>
</evidence>
<dbReference type="EC" id="3.1.6.1" evidence="6"/>
<protein>
    <submittedName>
        <fullName evidence="6">Arylsulfatase</fullName>
        <ecNumber evidence="6">3.1.6.1</ecNumber>
    </submittedName>
</protein>
<comment type="similarity">
    <text evidence="1">Belongs to the sulfatase family.</text>
</comment>
<dbReference type="PANTHER" id="PTHR43108">
    <property type="entry name" value="N-ACETYLGLUCOSAMINE-6-SULFATASE FAMILY MEMBER"/>
    <property type="match status" value="1"/>
</dbReference>
<gene>
    <name evidence="6" type="ORF">Mal4_30250</name>
</gene>
<sequence length="538" mass="62595" precursor="true">MTALRSLVGLLLLLCASRATAADRPNILFIFTDDHASHAISAYGSKINETPNLDRIATGGMRFDNCFVTNSICGPSRAVILTGKYSHVNGFMWNGQRFDGTQQTFPKLLQKSGYQTAVIGKWHLGEHMAPMGFDYSEVLIGQGAYYNPRMLRDENGTGEQERTNYTGYTTDIITDLALDWLKQDRDQSKPFMLMFQHKAPHREWAPGPDHLHMYDDVEIPEPDDLFDDYSGRGRAAHEQDMTIAKTMTARDLKFTVPPYLNEEQREVWNAAYGPKNKAFEEADLKGKELVRWKYQRYIKDYLRCIASVDDNVGRVLDYLDEAGLAEDTIVIYSSDQGFYLGDHGWFDKRFMYEESYKMPLLVRWPGVTEPGSVNTDIVSNIDFAETFLDAAGVEIPDDMQGRSLIPLLEGETPDDWRDSHYYHYYEFFNERRSAHMVRRHYGVRTDRYKLIHFYNVGEWELYDLKNDPGEHQSVYDDPQYDHIVRELKEKIRYWQDRLDVPDDYGSVEANPPSLTARPRQRRQQQNRQRQQQQQQQKK</sequence>
<feature type="domain" description="N-sulphoglucosamine sulphohydrolase C-terminal" evidence="5">
    <location>
        <begin position="341"/>
        <end position="493"/>
    </location>
</feature>
<evidence type="ECO:0000313" key="6">
    <source>
        <dbReference type="EMBL" id="QDU38695.1"/>
    </source>
</evidence>
<evidence type="ECO:0000256" key="1">
    <source>
        <dbReference type="ARBA" id="ARBA00008779"/>
    </source>
</evidence>
<dbReference type="Gene3D" id="3.40.720.10">
    <property type="entry name" value="Alkaline Phosphatase, subunit A"/>
    <property type="match status" value="1"/>
</dbReference>
<dbReference type="RefSeq" id="WP_145369952.1">
    <property type="nucleotide sequence ID" value="NZ_CP036275.1"/>
</dbReference>
<feature type="chain" id="PRO_5021952599" evidence="4">
    <location>
        <begin position="22"/>
        <end position="538"/>
    </location>
</feature>
<name>A0A517Z8A1_9PLAN</name>
<evidence type="ECO:0000259" key="5">
    <source>
        <dbReference type="Pfam" id="PF16347"/>
    </source>
</evidence>
<dbReference type="InterPro" id="IPR024607">
    <property type="entry name" value="Sulfatase_CS"/>
</dbReference>
<keyword evidence="4" id="KW-0732">Signal</keyword>
<feature type="compositionally biased region" description="Low complexity" evidence="3">
    <location>
        <begin position="525"/>
        <end position="538"/>
    </location>
</feature>
<proteinExistence type="inferred from homology"/>
<dbReference type="InterPro" id="IPR032506">
    <property type="entry name" value="SGSH_C"/>
</dbReference>
<dbReference type="EMBL" id="CP036275">
    <property type="protein sequence ID" value="QDU38695.1"/>
    <property type="molecule type" value="Genomic_DNA"/>
</dbReference>
<dbReference type="OrthoDB" id="237120at2"/>
<dbReference type="KEGG" id="mri:Mal4_30250"/>
<keyword evidence="7" id="KW-1185">Reference proteome</keyword>
<evidence type="ECO:0000256" key="2">
    <source>
        <dbReference type="ARBA" id="ARBA00022801"/>
    </source>
</evidence>
<accession>A0A517Z8A1</accession>
<dbReference type="Pfam" id="PF16347">
    <property type="entry name" value="SGSH_C"/>
    <property type="match status" value="1"/>
</dbReference>
<dbReference type="PROSITE" id="PS00149">
    <property type="entry name" value="SULFATASE_2"/>
    <property type="match status" value="1"/>
</dbReference>
<organism evidence="6 7">
    <name type="scientific">Maioricimonas rarisocia</name>
    <dbReference type="NCBI Taxonomy" id="2528026"/>
    <lineage>
        <taxon>Bacteria</taxon>
        <taxon>Pseudomonadati</taxon>
        <taxon>Planctomycetota</taxon>
        <taxon>Planctomycetia</taxon>
        <taxon>Planctomycetales</taxon>
        <taxon>Planctomycetaceae</taxon>
        <taxon>Maioricimonas</taxon>
    </lineage>
</organism>
<feature type="signal peptide" evidence="4">
    <location>
        <begin position="1"/>
        <end position="21"/>
    </location>
</feature>
<feature type="region of interest" description="Disordered" evidence="3">
    <location>
        <begin position="501"/>
        <end position="538"/>
    </location>
</feature>
<dbReference type="AlphaFoldDB" id="A0A517Z8A1"/>